<dbReference type="GeneID" id="91095517"/>
<keyword evidence="3" id="KW-0813">Transport</keyword>
<evidence type="ECO:0000256" key="1">
    <source>
        <dbReference type="ARBA" id="ARBA00004141"/>
    </source>
</evidence>
<comment type="subcellular location">
    <subcellularLocation>
        <location evidence="1">Membrane</location>
        <topology evidence="1">Multi-pass membrane protein</topology>
    </subcellularLocation>
</comment>
<proteinExistence type="inferred from homology"/>
<keyword evidence="4 9" id="KW-0812">Transmembrane</keyword>
<keyword evidence="7 9" id="KW-0472">Membrane</keyword>
<dbReference type="Proteomes" id="UP001355207">
    <property type="component" value="Chromosome 6"/>
</dbReference>
<accession>A0AAX4JYH0</accession>
<evidence type="ECO:0000256" key="9">
    <source>
        <dbReference type="SAM" id="Phobius"/>
    </source>
</evidence>
<feature type="compositionally biased region" description="Low complexity" evidence="8">
    <location>
        <begin position="1"/>
        <end position="16"/>
    </location>
</feature>
<reference evidence="11 12" key="1">
    <citation type="submission" date="2024-01" db="EMBL/GenBank/DDBJ databases">
        <title>Comparative genomics of Cryptococcus and Kwoniella reveals pathogenesis evolution and contrasting modes of karyotype evolution via chromosome fusion or intercentromeric recombination.</title>
        <authorList>
            <person name="Coelho M.A."/>
            <person name="David-Palma M."/>
            <person name="Shea T."/>
            <person name="Bowers K."/>
            <person name="McGinley-Smith S."/>
            <person name="Mohammad A.W."/>
            <person name="Gnirke A."/>
            <person name="Yurkov A.M."/>
            <person name="Nowrousian M."/>
            <person name="Sun S."/>
            <person name="Cuomo C.A."/>
            <person name="Heitman J."/>
        </authorList>
    </citation>
    <scope>NUCLEOTIDE SEQUENCE [LARGE SCALE GENOMIC DNA]</scope>
    <source>
        <strain evidence="11 12">CBS 6074</strain>
    </source>
</reference>
<dbReference type="AlphaFoldDB" id="A0AAX4JYH0"/>
<evidence type="ECO:0000256" key="4">
    <source>
        <dbReference type="ARBA" id="ARBA00022692"/>
    </source>
</evidence>
<dbReference type="GO" id="GO:0015179">
    <property type="term" value="F:L-amino acid transmembrane transporter activity"/>
    <property type="evidence" value="ECO:0007669"/>
    <property type="project" value="TreeGrafter"/>
</dbReference>
<keyword evidence="6 9" id="KW-1133">Transmembrane helix</keyword>
<feature type="transmembrane region" description="Helical" evidence="9">
    <location>
        <begin position="520"/>
        <end position="539"/>
    </location>
</feature>
<feature type="transmembrane region" description="Helical" evidence="9">
    <location>
        <begin position="461"/>
        <end position="481"/>
    </location>
</feature>
<organism evidence="11 12">
    <name type="scientific">Kwoniella dendrophila CBS 6074</name>
    <dbReference type="NCBI Taxonomy" id="1295534"/>
    <lineage>
        <taxon>Eukaryota</taxon>
        <taxon>Fungi</taxon>
        <taxon>Dikarya</taxon>
        <taxon>Basidiomycota</taxon>
        <taxon>Agaricomycotina</taxon>
        <taxon>Tremellomycetes</taxon>
        <taxon>Tremellales</taxon>
        <taxon>Cryptococcaceae</taxon>
        <taxon>Kwoniella</taxon>
    </lineage>
</organism>
<evidence type="ECO:0000256" key="6">
    <source>
        <dbReference type="ARBA" id="ARBA00022989"/>
    </source>
</evidence>
<sequence length="545" mass="59480">MSGYTTPSLSASTPTLYDPNEVPTERTHLLGKQKETPSPLQRTANYGHVGNQDNDGEGEGDVDVEGNDEEGKEVEVYEPGKATFGQTLLNVLGDLIGTGLLACPIAIAHAGWVLGPICLFVICGVTLWTLKIVIRIIEKDRTMRNFADVARYGLGDKAEKWITGIFVGDCCIWLIALIVLFSDSLEAVWPLFSSNQWKIVGLVVIIPLNFVPLRYLSYTSFLGVSSTWTLVCILLFTGIVTPSGPGSIRDPSPTDLWPVHGWVKLGISFGLLLSGFGGHFLIPNLIRDMKKPKQAEKVVEVAYGISMFIYILVAGFGYLMYGRDVSDEISRDLAKTPTFSPVMAKVAVWMVALNPLTKLPLALRPLCDVIYTWLHLQPTMYLPNDKNSTSPISPVSTSTSFNGENERQRYVVSTSPPLTPTIASSTSTLLVFPPLPPKRRNRSNKSPAEIEHDRKEIMKKFLRPVTAIVLILLFVLGSFILPSFETVMSIMGGGLSVINCILIPIAAGAGVWGWNLRSKIIFGISSIVVIIGLVCAVLNDGSISI</sequence>
<feature type="transmembrane region" description="Helical" evidence="9">
    <location>
        <begin position="113"/>
        <end position="134"/>
    </location>
</feature>
<dbReference type="PANTHER" id="PTHR22950">
    <property type="entry name" value="AMINO ACID TRANSPORTER"/>
    <property type="match status" value="1"/>
</dbReference>
<feature type="domain" description="Amino acid transporter transmembrane" evidence="10">
    <location>
        <begin position="81"/>
        <end position="507"/>
    </location>
</feature>
<comment type="similarity">
    <text evidence="2">Belongs to the amino acid/polyamine transporter 2 family.</text>
</comment>
<feature type="transmembrane region" description="Helical" evidence="9">
    <location>
        <begin position="487"/>
        <end position="513"/>
    </location>
</feature>
<dbReference type="PANTHER" id="PTHR22950:SF692">
    <property type="entry name" value="TRANSMEMBRANE AMINO ACID TRANSPORTER FAMILY PROTEIN"/>
    <property type="match status" value="1"/>
</dbReference>
<dbReference type="RefSeq" id="XP_066076681.1">
    <property type="nucleotide sequence ID" value="XM_066220584.1"/>
</dbReference>
<evidence type="ECO:0000313" key="12">
    <source>
        <dbReference type="Proteomes" id="UP001355207"/>
    </source>
</evidence>
<dbReference type="InterPro" id="IPR013057">
    <property type="entry name" value="AA_transpt_TM"/>
</dbReference>
<dbReference type="Pfam" id="PF01490">
    <property type="entry name" value="Aa_trans"/>
    <property type="match status" value="1"/>
</dbReference>
<dbReference type="EMBL" id="CP144103">
    <property type="protein sequence ID" value="WWC89918.1"/>
    <property type="molecule type" value="Genomic_DNA"/>
</dbReference>
<feature type="transmembrane region" description="Helical" evidence="9">
    <location>
        <begin position="215"/>
        <end position="241"/>
    </location>
</feature>
<feature type="region of interest" description="Disordered" evidence="8">
    <location>
        <begin position="1"/>
        <end position="72"/>
    </location>
</feature>
<feature type="compositionally biased region" description="Basic and acidic residues" evidence="8">
    <location>
        <begin position="23"/>
        <end position="35"/>
    </location>
</feature>
<feature type="transmembrane region" description="Helical" evidence="9">
    <location>
        <begin position="161"/>
        <end position="181"/>
    </location>
</feature>
<feature type="transmembrane region" description="Helical" evidence="9">
    <location>
        <begin position="339"/>
        <end position="356"/>
    </location>
</feature>
<evidence type="ECO:0000256" key="7">
    <source>
        <dbReference type="ARBA" id="ARBA00023136"/>
    </source>
</evidence>
<keyword evidence="12" id="KW-1185">Reference proteome</keyword>
<evidence type="ECO:0000256" key="3">
    <source>
        <dbReference type="ARBA" id="ARBA00022448"/>
    </source>
</evidence>
<evidence type="ECO:0000256" key="8">
    <source>
        <dbReference type="SAM" id="MobiDB-lite"/>
    </source>
</evidence>
<feature type="transmembrane region" description="Helical" evidence="9">
    <location>
        <begin position="187"/>
        <end position="208"/>
    </location>
</feature>
<feature type="transmembrane region" description="Helical" evidence="9">
    <location>
        <begin position="88"/>
        <end position="107"/>
    </location>
</feature>
<evidence type="ECO:0000259" key="10">
    <source>
        <dbReference type="Pfam" id="PF01490"/>
    </source>
</evidence>
<evidence type="ECO:0000313" key="11">
    <source>
        <dbReference type="EMBL" id="WWC89918.1"/>
    </source>
</evidence>
<feature type="compositionally biased region" description="Acidic residues" evidence="8">
    <location>
        <begin position="54"/>
        <end position="72"/>
    </location>
</feature>
<evidence type="ECO:0000256" key="5">
    <source>
        <dbReference type="ARBA" id="ARBA00022970"/>
    </source>
</evidence>
<gene>
    <name evidence="11" type="ORF">L201_004847</name>
</gene>
<protein>
    <recommendedName>
        <fullName evidence="10">Amino acid transporter transmembrane domain-containing protein</fullName>
    </recommendedName>
</protein>
<name>A0AAX4JYH0_9TREE</name>
<keyword evidence="5" id="KW-0029">Amino-acid transport</keyword>
<dbReference type="GO" id="GO:0005774">
    <property type="term" value="C:vacuolar membrane"/>
    <property type="evidence" value="ECO:0007669"/>
    <property type="project" value="TreeGrafter"/>
</dbReference>
<evidence type="ECO:0000256" key="2">
    <source>
        <dbReference type="ARBA" id="ARBA00008066"/>
    </source>
</evidence>
<feature type="transmembrane region" description="Helical" evidence="9">
    <location>
        <begin position="261"/>
        <end position="286"/>
    </location>
</feature>
<feature type="transmembrane region" description="Helical" evidence="9">
    <location>
        <begin position="298"/>
        <end position="319"/>
    </location>
</feature>